<evidence type="ECO:0000256" key="1">
    <source>
        <dbReference type="ARBA" id="ARBA00008857"/>
    </source>
</evidence>
<evidence type="ECO:0000256" key="3">
    <source>
        <dbReference type="ARBA" id="ARBA00023172"/>
    </source>
</evidence>
<sequence>MAVDDVGRAYLVSAVRPLHPEEQTLAEMLQGWRNQQLSRNLRFETIDARIKQVERFVQHSNEHPWTWTVAMVDEFFGDLRSIHNLSQSSIRSYQVGLRQFCSYVSNPDYGWDRVCEELFGTHPSQVFFDWNTAQHVQDNESRPEKRAFTKREIQDFFDHADEQVSAVSASGRKGWLPAYRDSVMFKLAYSYGLRFNELAHLQTIDFARNPHAKEFSKYGLVNVRYGKAKKGSPPKRRGVLTVFDWTPEVIADWLENGQPHMDDGIDLFPSERGNLVSETTLIRRFRRYCDDLDLSSGLDLHSFRRSYATHLLEDGWDSMFVQHQMGHEHASTTAIYSCASSDYRTRTLRNALDATISAALSPTEEGGAS</sequence>
<dbReference type="AlphaFoldDB" id="A0A9X3D9Q6"/>
<evidence type="ECO:0000256" key="2">
    <source>
        <dbReference type="ARBA" id="ARBA00023125"/>
    </source>
</evidence>
<dbReference type="Gene3D" id="1.10.443.10">
    <property type="entry name" value="Intergrase catalytic core"/>
    <property type="match status" value="1"/>
</dbReference>
<dbReference type="InterPro" id="IPR011010">
    <property type="entry name" value="DNA_brk_join_enz"/>
</dbReference>
<evidence type="ECO:0000256" key="4">
    <source>
        <dbReference type="PROSITE-ProRule" id="PRU01248"/>
    </source>
</evidence>
<feature type="domain" description="Core-binding (CB)" evidence="6">
    <location>
        <begin position="23"/>
        <end position="105"/>
    </location>
</feature>
<dbReference type="GO" id="GO:0015074">
    <property type="term" value="P:DNA integration"/>
    <property type="evidence" value="ECO:0007669"/>
    <property type="project" value="InterPro"/>
</dbReference>
<dbReference type="PROSITE" id="PS51898">
    <property type="entry name" value="TYR_RECOMBINASE"/>
    <property type="match status" value="1"/>
</dbReference>
<dbReference type="EMBL" id="JAPKFM010000024">
    <property type="protein sequence ID" value="MCX2966217.1"/>
    <property type="molecule type" value="Genomic_DNA"/>
</dbReference>
<dbReference type="SUPFAM" id="SSF56349">
    <property type="entry name" value="DNA breaking-rejoining enzymes"/>
    <property type="match status" value="1"/>
</dbReference>
<proteinExistence type="inferred from homology"/>
<dbReference type="InterPro" id="IPR013762">
    <property type="entry name" value="Integrase-like_cat_sf"/>
</dbReference>
<dbReference type="CDD" id="cd00397">
    <property type="entry name" value="DNA_BRE_C"/>
    <property type="match status" value="1"/>
</dbReference>
<name>A0A9X3D9Q6_9ACTN</name>
<dbReference type="Pfam" id="PF00589">
    <property type="entry name" value="Phage_integrase"/>
    <property type="match status" value="1"/>
</dbReference>
<dbReference type="InterPro" id="IPR050090">
    <property type="entry name" value="Tyrosine_recombinase_XerCD"/>
</dbReference>
<evidence type="ECO:0000313" key="7">
    <source>
        <dbReference type="EMBL" id="MCX2966217.1"/>
    </source>
</evidence>
<keyword evidence="3" id="KW-0233">DNA recombination</keyword>
<dbReference type="PROSITE" id="PS51900">
    <property type="entry name" value="CB"/>
    <property type="match status" value="1"/>
</dbReference>
<organism evidence="7 8">
    <name type="scientific">Gordonia aquimaris</name>
    <dbReference type="NCBI Taxonomy" id="2984863"/>
    <lineage>
        <taxon>Bacteria</taxon>
        <taxon>Bacillati</taxon>
        <taxon>Actinomycetota</taxon>
        <taxon>Actinomycetes</taxon>
        <taxon>Mycobacteriales</taxon>
        <taxon>Gordoniaceae</taxon>
        <taxon>Gordonia</taxon>
    </lineage>
</organism>
<dbReference type="GO" id="GO:0003677">
    <property type="term" value="F:DNA binding"/>
    <property type="evidence" value="ECO:0007669"/>
    <property type="project" value="UniProtKB-UniRule"/>
</dbReference>
<reference evidence="7" key="1">
    <citation type="submission" date="2022-10" db="EMBL/GenBank/DDBJ databases">
        <title>WGS of marine actinomycetes from Thailand.</title>
        <authorList>
            <person name="Thawai C."/>
        </authorList>
    </citation>
    <scope>NUCLEOTIDE SEQUENCE</scope>
    <source>
        <strain evidence="7">SW21</strain>
    </source>
</reference>
<evidence type="ECO:0000259" key="6">
    <source>
        <dbReference type="PROSITE" id="PS51900"/>
    </source>
</evidence>
<gene>
    <name evidence="7" type="ORF">OSB52_19215</name>
</gene>
<keyword evidence="8" id="KW-1185">Reference proteome</keyword>
<dbReference type="RefSeq" id="WP_266063126.1">
    <property type="nucleotide sequence ID" value="NZ_JAPKFM010000024.1"/>
</dbReference>
<dbReference type="Proteomes" id="UP001143347">
    <property type="component" value="Unassembled WGS sequence"/>
</dbReference>
<dbReference type="GO" id="GO:0006310">
    <property type="term" value="P:DNA recombination"/>
    <property type="evidence" value="ECO:0007669"/>
    <property type="project" value="UniProtKB-KW"/>
</dbReference>
<dbReference type="InterPro" id="IPR002104">
    <property type="entry name" value="Integrase_catalytic"/>
</dbReference>
<accession>A0A9X3D9Q6</accession>
<comment type="caution">
    <text evidence="7">The sequence shown here is derived from an EMBL/GenBank/DDBJ whole genome shotgun (WGS) entry which is preliminary data.</text>
</comment>
<keyword evidence="2 4" id="KW-0238">DNA-binding</keyword>
<dbReference type="InterPro" id="IPR044068">
    <property type="entry name" value="CB"/>
</dbReference>
<protein>
    <submittedName>
        <fullName evidence="7">Site-specific integrase</fullName>
    </submittedName>
</protein>
<evidence type="ECO:0000313" key="8">
    <source>
        <dbReference type="Proteomes" id="UP001143347"/>
    </source>
</evidence>
<dbReference type="PANTHER" id="PTHR30349">
    <property type="entry name" value="PHAGE INTEGRASE-RELATED"/>
    <property type="match status" value="1"/>
</dbReference>
<dbReference type="PANTHER" id="PTHR30349:SF41">
    <property type="entry name" value="INTEGRASE_RECOMBINASE PROTEIN MJ0367-RELATED"/>
    <property type="match status" value="1"/>
</dbReference>
<comment type="similarity">
    <text evidence="1">Belongs to the 'phage' integrase family.</text>
</comment>
<evidence type="ECO:0000259" key="5">
    <source>
        <dbReference type="PROSITE" id="PS51898"/>
    </source>
</evidence>
<feature type="domain" description="Tyr recombinase" evidence="5">
    <location>
        <begin position="143"/>
        <end position="353"/>
    </location>
</feature>